<comment type="similarity">
    <text evidence="2">Belongs to the polysaccharide synthase family.</text>
</comment>
<evidence type="ECO:0000256" key="5">
    <source>
        <dbReference type="ARBA" id="ARBA00022989"/>
    </source>
</evidence>
<evidence type="ECO:0000256" key="7">
    <source>
        <dbReference type="SAM" id="Phobius"/>
    </source>
</evidence>
<keyword evidence="5 7" id="KW-1133">Transmembrane helix</keyword>
<feature type="transmembrane region" description="Helical" evidence="7">
    <location>
        <begin position="397"/>
        <end position="422"/>
    </location>
</feature>
<evidence type="ECO:0000313" key="8">
    <source>
        <dbReference type="EMBL" id="CAB4346661.1"/>
    </source>
</evidence>
<dbReference type="Pfam" id="PF13440">
    <property type="entry name" value="Polysacc_synt_3"/>
    <property type="match status" value="1"/>
</dbReference>
<evidence type="ECO:0000256" key="3">
    <source>
        <dbReference type="ARBA" id="ARBA00022475"/>
    </source>
</evidence>
<feature type="transmembrane region" description="Helical" evidence="7">
    <location>
        <begin position="279"/>
        <end position="298"/>
    </location>
</feature>
<sequence>MLNAVFLGGTQGLVLLQGLIVTVLLGPSDIGLYGIVTVTAMSIVELRRVGIDEGFVQQNAANQEQEFEAAFTLELAVGLVAALLIAVSAPIIALVYGQPELLPLCLAVAYLPVAFALQAPQWIFFRRMEYLRLRLLQAAIPAVTFAVTVPLAASGVGVWALVIGPLAGNLVGIAAAVAVSPYRLRLRRDKAAWRRYLNFSSPIFLTSLGLLVMAQGQIALVGIPEGLAWAGFMTVALMLTRYADRADQIVATTIYPAICAIPGRTAAMVELFEKSNRLTLVWTVPFCASLVLFANDLVDYILGSEWQRAVPLIVGLAIATAVQQLGYNWFSFFRAAGEAKPQAIETWTLVAVFLLLGVPGFLIFGVWGFVVGRVAASCAMVAVRRLFMGQLLPGARLAPLAAGAGIPVLLAALPIVVIRVLVGADRTALWAVGELVLWCALLAALFLRRERALWSELRGYLANPEKLAA</sequence>
<dbReference type="PANTHER" id="PTHR30250:SF10">
    <property type="entry name" value="LIPOPOLYSACCHARIDE BIOSYNTHESIS PROTEIN WZXC"/>
    <property type="match status" value="1"/>
</dbReference>
<evidence type="ECO:0000256" key="1">
    <source>
        <dbReference type="ARBA" id="ARBA00004651"/>
    </source>
</evidence>
<protein>
    <submittedName>
        <fullName evidence="8">Unannotated protein</fullName>
    </submittedName>
</protein>
<feature type="transmembrane region" description="Helical" evidence="7">
    <location>
        <begin position="135"/>
        <end position="153"/>
    </location>
</feature>
<keyword evidence="3" id="KW-1003">Cell membrane</keyword>
<keyword evidence="4 7" id="KW-0812">Transmembrane</keyword>
<gene>
    <name evidence="8" type="ORF">UFOPK3547_01431</name>
</gene>
<dbReference type="InterPro" id="IPR050833">
    <property type="entry name" value="Poly_Biosynth_Transport"/>
</dbReference>
<feature type="transmembrane region" description="Helical" evidence="7">
    <location>
        <begin position="196"/>
        <end position="214"/>
    </location>
</feature>
<evidence type="ECO:0000256" key="4">
    <source>
        <dbReference type="ARBA" id="ARBA00022692"/>
    </source>
</evidence>
<accession>A0A6J5ZW98</accession>
<feature type="transmembrane region" description="Helical" evidence="7">
    <location>
        <begin position="310"/>
        <end position="330"/>
    </location>
</feature>
<feature type="transmembrane region" description="Helical" evidence="7">
    <location>
        <begin position="12"/>
        <end position="38"/>
    </location>
</feature>
<feature type="transmembrane region" description="Helical" evidence="7">
    <location>
        <begin position="159"/>
        <end position="184"/>
    </location>
</feature>
<feature type="transmembrane region" description="Helical" evidence="7">
    <location>
        <begin position="226"/>
        <end position="242"/>
    </location>
</feature>
<dbReference type="AlphaFoldDB" id="A0A6J5ZW98"/>
<feature type="transmembrane region" description="Helical" evidence="7">
    <location>
        <begin position="75"/>
        <end position="95"/>
    </location>
</feature>
<feature type="transmembrane region" description="Helical" evidence="7">
    <location>
        <begin position="428"/>
        <end position="447"/>
    </location>
</feature>
<evidence type="ECO:0000256" key="2">
    <source>
        <dbReference type="ARBA" id="ARBA00007430"/>
    </source>
</evidence>
<proteinExistence type="inferred from homology"/>
<dbReference type="GO" id="GO:0005886">
    <property type="term" value="C:plasma membrane"/>
    <property type="evidence" value="ECO:0007669"/>
    <property type="project" value="UniProtKB-SubCell"/>
</dbReference>
<name>A0A6J5ZW98_9ZZZZ</name>
<comment type="subcellular location">
    <subcellularLocation>
        <location evidence="1">Cell membrane</location>
        <topology evidence="1">Multi-pass membrane protein</topology>
    </subcellularLocation>
</comment>
<dbReference type="EMBL" id="CAESAN010000143">
    <property type="protein sequence ID" value="CAB4346661.1"/>
    <property type="molecule type" value="Genomic_DNA"/>
</dbReference>
<dbReference type="PANTHER" id="PTHR30250">
    <property type="entry name" value="PST FAMILY PREDICTED COLANIC ACID TRANSPORTER"/>
    <property type="match status" value="1"/>
</dbReference>
<evidence type="ECO:0000256" key="6">
    <source>
        <dbReference type="ARBA" id="ARBA00023136"/>
    </source>
</evidence>
<feature type="transmembrane region" description="Helical" evidence="7">
    <location>
        <begin position="350"/>
        <end position="376"/>
    </location>
</feature>
<organism evidence="8">
    <name type="scientific">freshwater metagenome</name>
    <dbReference type="NCBI Taxonomy" id="449393"/>
    <lineage>
        <taxon>unclassified sequences</taxon>
        <taxon>metagenomes</taxon>
        <taxon>ecological metagenomes</taxon>
    </lineage>
</organism>
<feature type="transmembrane region" description="Helical" evidence="7">
    <location>
        <begin position="101"/>
        <end position="123"/>
    </location>
</feature>
<keyword evidence="6 7" id="KW-0472">Membrane</keyword>
<reference evidence="8" key="1">
    <citation type="submission" date="2020-05" db="EMBL/GenBank/DDBJ databases">
        <authorList>
            <person name="Chiriac C."/>
            <person name="Salcher M."/>
            <person name="Ghai R."/>
            <person name="Kavagutti S V."/>
        </authorList>
    </citation>
    <scope>NUCLEOTIDE SEQUENCE</scope>
</reference>